<dbReference type="RefSeq" id="XP_020076850.1">
    <property type="nucleotide sequence ID" value="XM_020218527.1"/>
</dbReference>
<dbReference type="GeneID" id="30993077"/>
<organism evidence="2 3">
    <name type="scientific">Hyphopichia burtonii NRRL Y-1933</name>
    <dbReference type="NCBI Taxonomy" id="984485"/>
    <lineage>
        <taxon>Eukaryota</taxon>
        <taxon>Fungi</taxon>
        <taxon>Dikarya</taxon>
        <taxon>Ascomycota</taxon>
        <taxon>Saccharomycotina</taxon>
        <taxon>Pichiomycetes</taxon>
        <taxon>Debaryomycetaceae</taxon>
        <taxon>Hyphopichia</taxon>
    </lineage>
</organism>
<accession>A0A1E4RKK6</accession>
<evidence type="ECO:0000313" key="2">
    <source>
        <dbReference type="EMBL" id="ODV67783.1"/>
    </source>
</evidence>
<protein>
    <submittedName>
        <fullName evidence="2">Uncharacterized protein</fullName>
    </submittedName>
</protein>
<proteinExistence type="predicted"/>
<evidence type="ECO:0000313" key="3">
    <source>
        <dbReference type="Proteomes" id="UP000095085"/>
    </source>
</evidence>
<name>A0A1E4RKK6_9ASCO</name>
<dbReference type="EMBL" id="KV454540">
    <property type="protein sequence ID" value="ODV67783.1"/>
    <property type="molecule type" value="Genomic_DNA"/>
</dbReference>
<dbReference type="OrthoDB" id="4016002at2759"/>
<sequence>MKLSSLSQVQLEGCLDTVSKNPNDLTLLLNVQTCFHQSDLLDRAIEFNQTSSGNSWFVITGVIVSIFIQLFISIHSFITFIFKDKHNSMVSKEVNYLKESFAFINNKFNQLLEDLKNLIITENSDMKNLQGRLNKNGDIRREIDNLFCKVNDLVDESNQMKNFIYSNLNEKSTTIAILPPKELPKPSPKPKEPSFDISTAQGRAKWKEYINKSMQSKSMQDKPGQKPMQKPMQKPIQKPIQKPLQNNKILTSIDAKNHENENHPLRYCDVAKYGDNKKFKRVFIPARGWVSMKQFELEESIHGSSSMVSPC</sequence>
<keyword evidence="3" id="KW-1185">Reference proteome</keyword>
<dbReference type="Proteomes" id="UP000095085">
    <property type="component" value="Unassembled WGS sequence"/>
</dbReference>
<keyword evidence="1" id="KW-0812">Transmembrane</keyword>
<keyword evidence="1" id="KW-0472">Membrane</keyword>
<evidence type="ECO:0000256" key="1">
    <source>
        <dbReference type="SAM" id="Phobius"/>
    </source>
</evidence>
<reference evidence="3" key="1">
    <citation type="submission" date="2016-05" db="EMBL/GenBank/DDBJ databases">
        <title>Comparative genomics of biotechnologically important yeasts.</title>
        <authorList>
            <consortium name="DOE Joint Genome Institute"/>
            <person name="Riley R."/>
            <person name="Haridas S."/>
            <person name="Wolfe K.H."/>
            <person name="Lopes M.R."/>
            <person name="Hittinger C.T."/>
            <person name="Goker M."/>
            <person name="Salamov A."/>
            <person name="Wisecaver J."/>
            <person name="Long T.M."/>
            <person name="Aerts A.L."/>
            <person name="Barry K."/>
            <person name="Choi C."/>
            <person name="Clum A."/>
            <person name="Coughlan A.Y."/>
            <person name="Deshpande S."/>
            <person name="Douglass A.P."/>
            <person name="Hanson S.J."/>
            <person name="Klenk H.-P."/>
            <person name="Labutti K."/>
            <person name="Lapidus A."/>
            <person name="Lindquist E."/>
            <person name="Lipzen A."/>
            <person name="Meier-Kolthoff J.P."/>
            <person name="Ohm R.A."/>
            <person name="Otillar R.P."/>
            <person name="Pangilinan J."/>
            <person name="Peng Y."/>
            <person name="Rokas A."/>
            <person name="Rosa C.A."/>
            <person name="Scheuner C."/>
            <person name="Sibirny A.A."/>
            <person name="Slot J.C."/>
            <person name="Stielow J.B."/>
            <person name="Sun H."/>
            <person name="Kurtzman C.P."/>
            <person name="Blackwell M."/>
            <person name="Grigoriev I.V."/>
            <person name="Jeffries T.W."/>
        </authorList>
    </citation>
    <scope>NUCLEOTIDE SEQUENCE [LARGE SCALE GENOMIC DNA]</scope>
    <source>
        <strain evidence="3">NRRL Y-1933</strain>
    </source>
</reference>
<feature type="transmembrane region" description="Helical" evidence="1">
    <location>
        <begin position="56"/>
        <end position="82"/>
    </location>
</feature>
<gene>
    <name evidence="2" type="ORF">HYPBUDRAFT_107183</name>
</gene>
<dbReference type="AlphaFoldDB" id="A0A1E4RKK6"/>
<keyword evidence="1" id="KW-1133">Transmembrane helix</keyword>